<comment type="function">
    <text evidence="1">May bind long-chain fatty acids, such as palmitate, and may play a role in lipid transport or fatty acid metabolism.</text>
</comment>
<reference evidence="3 4" key="1">
    <citation type="submission" date="2016-02" db="EMBL/GenBank/DDBJ databases">
        <title>Genome sequence of Clostridium tepidiprofundi DSM 19306.</title>
        <authorList>
            <person name="Poehlein A."/>
            <person name="Daniel R."/>
        </authorList>
    </citation>
    <scope>NUCLEOTIDE SEQUENCE [LARGE SCALE GENOMIC DNA]</scope>
    <source>
        <strain evidence="3 4">DSM 19306</strain>
    </source>
</reference>
<proteinExistence type="predicted"/>
<comment type="caution">
    <text evidence="3">The sequence shown here is derived from an EMBL/GenBank/DDBJ whole genome shotgun (WGS) entry which is preliminary data.</text>
</comment>
<dbReference type="Pfam" id="PF02645">
    <property type="entry name" value="DegV"/>
    <property type="match status" value="1"/>
</dbReference>
<dbReference type="PANTHER" id="PTHR33434">
    <property type="entry name" value="DEGV DOMAIN-CONTAINING PROTEIN DR_1986-RELATED"/>
    <property type="match status" value="1"/>
</dbReference>
<sequence>MKTIILTDSCCDLPLQFIEDNSDILDTIEMIFNINGKDYFDDFGKTLSHDEFYKYLRNGIIPSTAQISSYRIMQKFKKHYDKGNSLIYLPLTSGLSGTYNNAVLARNSFLEENPDADITVIDTFSASVGQGILVIHAVEMLRDGISKDDVINWLEENKFKTNHWFAVKDLMYLKKGGRISSTTATVGTLLNVKPIIIVNDKGELRSYTNVRGRKKSLRFIFDKFKEHAVDIENTIVIIGHGNCLEDAYKLEQMIRSEFTPKKIVISELGSTIASHVGPDMIALAFVGNRRENK</sequence>
<name>A0A151B2U8_9CLOT</name>
<dbReference type="GO" id="GO:0008289">
    <property type="term" value="F:lipid binding"/>
    <property type="evidence" value="ECO:0007669"/>
    <property type="project" value="UniProtKB-KW"/>
</dbReference>
<evidence type="ECO:0000313" key="4">
    <source>
        <dbReference type="Proteomes" id="UP000075531"/>
    </source>
</evidence>
<dbReference type="OrthoDB" id="9780660at2"/>
<dbReference type="RefSeq" id="WP_084364867.1">
    <property type="nucleotide sequence ID" value="NZ_LTBA01000030.1"/>
</dbReference>
<keyword evidence="4" id="KW-1185">Reference proteome</keyword>
<dbReference type="PANTHER" id="PTHR33434:SF3">
    <property type="entry name" value="DEGV DOMAIN-CONTAINING PROTEIN YITS"/>
    <property type="match status" value="1"/>
</dbReference>
<dbReference type="Gene3D" id="3.30.1180.10">
    <property type="match status" value="1"/>
</dbReference>
<dbReference type="InterPro" id="IPR043168">
    <property type="entry name" value="DegV_C"/>
</dbReference>
<dbReference type="InterPro" id="IPR003797">
    <property type="entry name" value="DegV"/>
</dbReference>
<organism evidence="3 4">
    <name type="scientific">Clostridium tepidiprofundi DSM 19306</name>
    <dbReference type="NCBI Taxonomy" id="1121338"/>
    <lineage>
        <taxon>Bacteria</taxon>
        <taxon>Bacillati</taxon>
        <taxon>Bacillota</taxon>
        <taxon>Clostridia</taxon>
        <taxon>Eubacteriales</taxon>
        <taxon>Clostridiaceae</taxon>
        <taxon>Clostridium</taxon>
    </lineage>
</organism>
<dbReference type="SUPFAM" id="SSF82549">
    <property type="entry name" value="DAK1/DegV-like"/>
    <property type="match status" value="1"/>
</dbReference>
<dbReference type="PROSITE" id="PS51482">
    <property type="entry name" value="DEGV"/>
    <property type="match status" value="1"/>
</dbReference>
<evidence type="ECO:0000256" key="2">
    <source>
        <dbReference type="ARBA" id="ARBA00023121"/>
    </source>
</evidence>
<evidence type="ECO:0000256" key="1">
    <source>
        <dbReference type="ARBA" id="ARBA00003238"/>
    </source>
</evidence>
<gene>
    <name evidence="3" type="ORF">CLTEP_20840</name>
</gene>
<dbReference type="Gene3D" id="3.40.50.10170">
    <property type="match status" value="1"/>
</dbReference>
<protein>
    <submittedName>
        <fullName evidence="3">DegV domain-containing protein</fullName>
    </submittedName>
</protein>
<dbReference type="AlphaFoldDB" id="A0A151B2U8"/>
<dbReference type="Proteomes" id="UP000075531">
    <property type="component" value="Unassembled WGS sequence"/>
</dbReference>
<dbReference type="NCBIfam" id="TIGR00762">
    <property type="entry name" value="DegV"/>
    <property type="match status" value="1"/>
</dbReference>
<evidence type="ECO:0000313" key="3">
    <source>
        <dbReference type="EMBL" id="KYH33987.1"/>
    </source>
</evidence>
<keyword evidence="2" id="KW-0446">Lipid-binding</keyword>
<dbReference type="EMBL" id="LTBA01000030">
    <property type="protein sequence ID" value="KYH33987.1"/>
    <property type="molecule type" value="Genomic_DNA"/>
</dbReference>
<accession>A0A151B2U8</accession>
<dbReference type="PATRIC" id="fig|1121338.3.peg.2176"/>
<dbReference type="STRING" id="1121338.CLTEP_20840"/>
<dbReference type="InterPro" id="IPR050270">
    <property type="entry name" value="DegV_domain_contain"/>
</dbReference>